<organism evidence="1">
    <name type="scientific">viral metagenome</name>
    <dbReference type="NCBI Taxonomy" id="1070528"/>
    <lineage>
        <taxon>unclassified sequences</taxon>
        <taxon>metagenomes</taxon>
        <taxon>organismal metagenomes</taxon>
    </lineage>
</organism>
<dbReference type="Gene3D" id="3.90.550.40">
    <property type="match status" value="1"/>
</dbReference>
<sequence length="444" mass="51317">MLAVCSHRGTQAEVAQSIELLHQAVGNMFLTRFYAGDAWLDRLRSVAATEFLKQNWAKYMIFIDDDIIFMPEHVMAIYDDMEKGYDLIGGLYPTRSGTQLASYGLNDMGGIPIDGQIQEIKWLATGFMGFSRKLLERMVDELKLPLLHKNQWCECYPFFVFCQHETDRGNPMLFSEDWEFCEKAKRIGVKTYADTRCMVGHKGEKVFSLSDVVSHNRYLEAKENRLKGILNTDNADKALKAATKVLHGLGVPCWIDSGTLLSTVRDGDFNKYDHDIDVRLFRDDLPDELMPVLVSDLYKEGYKTIQQNTGDRKQILALWENDVMLDLKFVERNEDWVWYHVWDKVPGSSIFEKSDVVTHVFPSRFYKEFETIDLRGIQYLAPKPIEEYLTYHYGDEWRTFKAKPEDVDMTDFLWDAQKMPPCVKTLDQLKELTARPLVGAPSGE</sequence>
<dbReference type="InterPro" id="IPR052613">
    <property type="entry name" value="LicD_transferase"/>
</dbReference>
<dbReference type="PANTHER" id="PTHR13627">
    <property type="entry name" value="FUKUTIN RELATED PROTEIN"/>
    <property type="match status" value="1"/>
</dbReference>
<dbReference type="PANTHER" id="PTHR13627:SF31">
    <property type="entry name" value="RIBITOL 5-PHOSPHATE TRANSFERASE FKRP"/>
    <property type="match status" value="1"/>
</dbReference>
<proteinExistence type="predicted"/>
<dbReference type="InterPro" id="IPR029044">
    <property type="entry name" value="Nucleotide-diphossugar_trans"/>
</dbReference>
<dbReference type="SUPFAM" id="SSF53448">
    <property type="entry name" value="Nucleotide-diphospho-sugar transferases"/>
    <property type="match status" value="1"/>
</dbReference>
<accession>A0A6M3JZC9</accession>
<dbReference type="AlphaFoldDB" id="A0A6M3JZC9"/>
<reference evidence="1" key="1">
    <citation type="submission" date="2020-03" db="EMBL/GenBank/DDBJ databases">
        <title>The deep terrestrial virosphere.</title>
        <authorList>
            <person name="Holmfeldt K."/>
            <person name="Nilsson E."/>
            <person name="Simone D."/>
            <person name="Lopez-Fernandez M."/>
            <person name="Wu X."/>
            <person name="de Brujin I."/>
            <person name="Lundin D."/>
            <person name="Andersson A."/>
            <person name="Bertilsson S."/>
            <person name="Dopson M."/>
        </authorList>
    </citation>
    <scope>NUCLEOTIDE SEQUENCE</scope>
    <source>
        <strain evidence="1">MM415A02111</strain>
    </source>
</reference>
<evidence type="ECO:0000313" key="1">
    <source>
        <dbReference type="EMBL" id="QJA74057.1"/>
    </source>
</evidence>
<protein>
    <submittedName>
        <fullName evidence="1">Uncharacterized protein</fullName>
    </submittedName>
</protein>
<gene>
    <name evidence="1" type="ORF">MM415A02111_0005</name>
</gene>
<dbReference type="EMBL" id="MT142071">
    <property type="protein sequence ID" value="QJA74057.1"/>
    <property type="molecule type" value="Genomic_DNA"/>
</dbReference>
<name>A0A6M3JZC9_9ZZZZ</name>